<evidence type="ECO:0000256" key="1">
    <source>
        <dbReference type="SAM" id="MobiDB-lite"/>
    </source>
</evidence>
<gene>
    <name evidence="3" type="ORF">PC115_g21575</name>
</gene>
<evidence type="ECO:0000313" key="4">
    <source>
        <dbReference type="Proteomes" id="UP000774804"/>
    </source>
</evidence>
<dbReference type="AlphaFoldDB" id="A0A8T1ANC3"/>
<feature type="region of interest" description="Disordered" evidence="1">
    <location>
        <begin position="76"/>
        <end position="124"/>
    </location>
</feature>
<evidence type="ECO:0000313" key="3">
    <source>
        <dbReference type="EMBL" id="KAG2883528.1"/>
    </source>
</evidence>
<sequence>MNRRRIALAWISKWKISTAVVASPVEDPREPWNPADWNGDVTELQKCLQGLKKEIQMILRTVSDLSVPEQRRLLRIDPTEADAEETPKERMQPLQMRGSKKAASNGISIPQRFQREARSNMSLR</sequence>
<dbReference type="EMBL" id="RCMI01001561">
    <property type="protein sequence ID" value="KAG2883528.1"/>
    <property type="molecule type" value="Genomic_DNA"/>
</dbReference>
<accession>A0A8T1ANC3</accession>
<feature type="signal peptide" evidence="2">
    <location>
        <begin position="1"/>
        <end position="22"/>
    </location>
</feature>
<reference evidence="3" key="1">
    <citation type="submission" date="2018-10" db="EMBL/GenBank/DDBJ databases">
        <title>Effector identification in a new, highly contiguous assembly of the strawberry crown rot pathogen Phytophthora cactorum.</title>
        <authorList>
            <person name="Armitage A.D."/>
            <person name="Nellist C.F."/>
            <person name="Bates H."/>
            <person name="Vickerstaff R.J."/>
            <person name="Harrison R.J."/>
        </authorList>
    </citation>
    <scope>NUCLEOTIDE SEQUENCE</scope>
    <source>
        <strain evidence="3">4032</strain>
    </source>
</reference>
<comment type="caution">
    <text evidence="3">The sequence shown here is derived from an EMBL/GenBank/DDBJ whole genome shotgun (WGS) entry which is preliminary data.</text>
</comment>
<evidence type="ECO:0000256" key="2">
    <source>
        <dbReference type="SAM" id="SignalP"/>
    </source>
</evidence>
<keyword evidence="2" id="KW-0732">Signal</keyword>
<dbReference type="Proteomes" id="UP000774804">
    <property type="component" value="Unassembled WGS sequence"/>
</dbReference>
<protein>
    <submittedName>
        <fullName evidence="3">Uncharacterized protein</fullName>
    </submittedName>
</protein>
<proteinExistence type="predicted"/>
<organism evidence="3 4">
    <name type="scientific">Phytophthora cactorum</name>
    <dbReference type="NCBI Taxonomy" id="29920"/>
    <lineage>
        <taxon>Eukaryota</taxon>
        <taxon>Sar</taxon>
        <taxon>Stramenopiles</taxon>
        <taxon>Oomycota</taxon>
        <taxon>Peronosporomycetes</taxon>
        <taxon>Peronosporales</taxon>
        <taxon>Peronosporaceae</taxon>
        <taxon>Phytophthora</taxon>
    </lineage>
</organism>
<feature type="chain" id="PRO_5035788424" evidence="2">
    <location>
        <begin position="23"/>
        <end position="124"/>
    </location>
</feature>
<name>A0A8T1ANC3_9STRA</name>